<dbReference type="Gene3D" id="3.10.129.10">
    <property type="entry name" value="Hotdog Thioesterase"/>
    <property type="match status" value="1"/>
</dbReference>
<dbReference type="OrthoDB" id="9801517at2"/>
<protein>
    <submittedName>
        <fullName evidence="2">Acyl-CoA thioesterase</fullName>
    </submittedName>
</protein>
<gene>
    <name evidence="2" type="ORF">GTQ45_05425</name>
</gene>
<dbReference type="GeneID" id="300656083"/>
<dbReference type="CDD" id="cd00586">
    <property type="entry name" value="4HBT"/>
    <property type="match status" value="1"/>
</dbReference>
<dbReference type="InterPro" id="IPR029069">
    <property type="entry name" value="HotDog_dom_sf"/>
</dbReference>
<proteinExistence type="predicted"/>
<dbReference type="EMBL" id="WXYQ01000004">
    <property type="protein sequence ID" value="NBG95167.1"/>
    <property type="molecule type" value="Genomic_DNA"/>
</dbReference>
<evidence type="ECO:0000256" key="1">
    <source>
        <dbReference type="ARBA" id="ARBA00022801"/>
    </source>
</evidence>
<dbReference type="PANTHER" id="PTHR31793">
    <property type="entry name" value="4-HYDROXYBENZOYL-COA THIOESTERASE FAMILY MEMBER"/>
    <property type="match status" value="1"/>
</dbReference>
<evidence type="ECO:0000313" key="2">
    <source>
        <dbReference type="EMBL" id="NBG95167.1"/>
    </source>
</evidence>
<keyword evidence="1" id="KW-0378">Hydrolase</keyword>
<comment type="caution">
    <text evidence="2">The sequence shown here is derived from an EMBL/GenBank/DDBJ whole genome shotgun (WGS) entry which is preliminary data.</text>
</comment>
<evidence type="ECO:0000313" key="3">
    <source>
        <dbReference type="Proteomes" id="UP000470384"/>
    </source>
</evidence>
<name>A0A845Q9R2_9HYPH</name>
<dbReference type="GO" id="GO:0047617">
    <property type="term" value="F:fatty acyl-CoA hydrolase activity"/>
    <property type="evidence" value="ECO:0007669"/>
    <property type="project" value="TreeGrafter"/>
</dbReference>
<dbReference type="Proteomes" id="UP000470384">
    <property type="component" value="Unassembled WGS sequence"/>
</dbReference>
<organism evidence="2 3">
    <name type="scientific">Pyruvatibacter mobilis</name>
    <dbReference type="NCBI Taxonomy" id="1712261"/>
    <lineage>
        <taxon>Bacteria</taxon>
        <taxon>Pseudomonadati</taxon>
        <taxon>Pseudomonadota</taxon>
        <taxon>Alphaproteobacteria</taxon>
        <taxon>Hyphomicrobiales</taxon>
        <taxon>Parvibaculaceae</taxon>
        <taxon>Pyruvatibacter</taxon>
    </lineage>
</organism>
<dbReference type="AlphaFoldDB" id="A0A845Q9R2"/>
<dbReference type="InterPro" id="IPR050563">
    <property type="entry name" value="4-hydroxybenzoyl-CoA_TE"/>
</dbReference>
<sequence length="147" mass="16729">MAEHEWDHPDPFVTPFKVTDADIDDFGHVNNAVYVRWINDGAWAHSKSLGLDFDSYRRLDAGVVVVRHEIDYISSAMPGETALVATWVSSNDRRLRLSRRFQIRDEASGRTLARARTGFAIIKLSTGRACRMPQEFADGYPIMWPCD</sequence>
<dbReference type="SUPFAM" id="SSF54637">
    <property type="entry name" value="Thioesterase/thiol ester dehydrase-isomerase"/>
    <property type="match status" value="1"/>
</dbReference>
<reference evidence="2 3" key="1">
    <citation type="journal article" date="2016" name="Int. J. Syst. Evol. Microbiol.">
        <title>Pyruvatibacter mobilis gen. nov., sp. nov., a marine bacterium from the culture broth of Picochlorum sp. 122.</title>
        <authorList>
            <person name="Wang G."/>
            <person name="Tang M."/>
            <person name="Wu H."/>
            <person name="Dai S."/>
            <person name="Li T."/>
            <person name="Chen C."/>
            <person name="He H."/>
            <person name="Fan J."/>
            <person name="Xiang W."/>
            <person name="Li X."/>
        </authorList>
    </citation>
    <scope>NUCLEOTIDE SEQUENCE [LARGE SCALE GENOMIC DNA]</scope>
    <source>
        <strain evidence="2 3">GYP-11</strain>
    </source>
</reference>
<dbReference type="PANTHER" id="PTHR31793:SF37">
    <property type="entry name" value="ACYL-COA THIOESTER HYDROLASE YBGC"/>
    <property type="match status" value="1"/>
</dbReference>
<dbReference type="RefSeq" id="WP_160587157.1">
    <property type="nucleotide sequence ID" value="NZ_BMHN01000001.1"/>
</dbReference>
<keyword evidence="3" id="KW-1185">Reference proteome</keyword>
<dbReference type="Pfam" id="PF13279">
    <property type="entry name" value="4HBT_2"/>
    <property type="match status" value="1"/>
</dbReference>
<accession>A0A845Q9R2</accession>